<dbReference type="InterPro" id="IPR007527">
    <property type="entry name" value="Znf_SWIM"/>
</dbReference>
<feature type="region of interest" description="Disordered" evidence="2">
    <location>
        <begin position="732"/>
        <end position="757"/>
    </location>
</feature>
<organism evidence="4 5">
    <name type="scientific">Cotesia congregata</name>
    <name type="common">Parasitoid wasp</name>
    <name type="synonym">Apanteles congregatus</name>
    <dbReference type="NCBI Taxonomy" id="51543"/>
    <lineage>
        <taxon>Eukaryota</taxon>
        <taxon>Metazoa</taxon>
        <taxon>Ecdysozoa</taxon>
        <taxon>Arthropoda</taxon>
        <taxon>Hexapoda</taxon>
        <taxon>Insecta</taxon>
        <taxon>Pterygota</taxon>
        <taxon>Neoptera</taxon>
        <taxon>Endopterygota</taxon>
        <taxon>Hymenoptera</taxon>
        <taxon>Apocrita</taxon>
        <taxon>Ichneumonoidea</taxon>
        <taxon>Braconidae</taxon>
        <taxon>Microgastrinae</taxon>
        <taxon>Cotesia</taxon>
    </lineage>
</organism>
<dbReference type="GO" id="GO:0008270">
    <property type="term" value="F:zinc ion binding"/>
    <property type="evidence" value="ECO:0007669"/>
    <property type="project" value="UniProtKB-KW"/>
</dbReference>
<keyword evidence="1" id="KW-0862">Zinc</keyword>
<sequence>MENNIEIPRIGLQFDSYCTAYAFLKKYMDLSQEFLTIKTSNLIPVTEPYSCTFVYTRVVFACKRGGNNYQPKGLGLRETSTFKVGCSALIELKLIKDYNRRYLRIVECDLVHTQHEPTGPLYKLFPENRRLSPEQLAEVHKYMILHCEKKRLRHHIMTNYGKFCTVRDLTNIKAKSKSNIGADVSICKEKNQFKGLYFSTPDMKNSMNAWPEVVFIDGTYTLLDNNLTLTIVAVEDSNGLTNIVAIGLLACKDIPTFDWFIKTFIKNNQEPCSRIKSFMADKSIVERTVLKNNFKNVPVYICIFHTLQAVKRALQKKNISVAQQTKIFELFKNLAYKVPAEILKYFKDHWFNCQEEWTTFNMKEENFNNSSNNRVESLNQKAKQIVEKRSSPTDFIKSLFIFITSLNTEIDYKGAENFLKIKTKNLNDTDLTNYRSVLTEKGFNELKKDWNNYTKVQIYTNCENKYFYKEDGVQIEVSENCCLCRDWSSMRLPCRHILATRKFLNLPLFSEELCHERWTKNYYRKKERTFQKESISACSNIPLVTEIKSPVETEKDRLHFAENCMSGLVSIKLEVLKQILALWKKNQTFSLEEFKNYEKHNACSANINKKFERLTIETKSILSVPKKRKIVQLVTHDLIKVWSSSTGEEFEIKSNVIKLLKDFWSKNKEINITTPNSNEFDAENLLKDPDTTLNNSCYINDNNDQIQSVLLPATIKIKGRPRLSLITMPPKYKKNQKTEPNANKINKKITKDADKKL</sequence>
<dbReference type="PANTHER" id="PTHR31569:SF4">
    <property type="entry name" value="SWIM-TYPE DOMAIN-CONTAINING PROTEIN"/>
    <property type="match status" value="1"/>
</dbReference>
<dbReference type="OrthoDB" id="123417at2759"/>
<dbReference type="PANTHER" id="PTHR31569">
    <property type="entry name" value="SWIM-TYPE DOMAIN-CONTAINING PROTEIN"/>
    <property type="match status" value="1"/>
</dbReference>
<dbReference type="PROSITE" id="PS50966">
    <property type="entry name" value="ZF_SWIM"/>
    <property type="match status" value="1"/>
</dbReference>
<dbReference type="InterPro" id="IPR052579">
    <property type="entry name" value="Zinc_finger_SWIM"/>
</dbReference>
<evidence type="ECO:0000256" key="2">
    <source>
        <dbReference type="SAM" id="MobiDB-lite"/>
    </source>
</evidence>
<protein>
    <recommendedName>
        <fullName evidence="3">SWIM-type domain-containing protein</fullName>
    </recommendedName>
</protein>
<evidence type="ECO:0000313" key="5">
    <source>
        <dbReference type="Proteomes" id="UP000786811"/>
    </source>
</evidence>
<dbReference type="Pfam" id="PF04434">
    <property type="entry name" value="SWIM"/>
    <property type="match status" value="1"/>
</dbReference>
<proteinExistence type="predicted"/>
<evidence type="ECO:0000259" key="3">
    <source>
        <dbReference type="PROSITE" id="PS50966"/>
    </source>
</evidence>
<dbReference type="AlphaFoldDB" id="A0A8J2E0P9"/>
<reference evidence="4" key="1">
    <citation type="submission" date="2021-04" db="EMBL/GenBank/DDBJ databases">
        <authorList>
            <person name="Chebbi M.A.C M."/>
        </authorList>
    </citation>
    <scope>NUCLEOTIDE SEQUENCE</scope>
</reference>
<comment type="caution">
    <text evidence="4">The sequence shown here is derived from an EMBL/GenBank/DDBJ whole genome shotgun (WGS) entry which is preliminary data.</text>
</comment>
<accession>A0A8J2E0P9</accession>
<keyword evidence="1" id="KW-0479">Metal-binding</keyword>
<evidence type="ECO:0000313" key="4">
    <source>
        <dbReference type="EMBL" id="CAG5073393.1"/>
    </source>
</evidence>
<feature type="domain" description="SWIM-type" evidence="3">
    <location>
        <begin position="473"/>
        <end position="505"/>
    </location>
</feature>
<dbReference type="EMBL" id="CAJNRD030001114">
    <property type="protein sequence ID" value="CAG5073393.1"/>
    <property type="molecule type" value="Genomic_DNA"/>
</dbReference>
<dbReference type="Proteomes" id="UP000786811">
    <property type="component" value="Unassembled WGS sequence"/>
</dbReference>
<evidence type="ECO:0000256" key="1">
    <source>
        <dbReference type="PROSITE-ProRule" id="PRU00325"/>
    </source>
</evidence>
<dbReference type="InterPro" id="IPR048324">
    <property type="entry name" value="ZSWIM1-3_RNaseH-like"/>
</dbReference>
<dbReference type="Pfam" id="PF21056">
    <property type="entry name" value="ZSWIM1-3_RNaseH-like"/>
    <property type="match status" value="1"/>
</dbReference>
<gene>
    <name evidence="4" type="ORF">HICCMSTLAB_LOCUS336</name>
</gene>
<keyword evidence="5" id="KW-1185">Reference proteome</keyword>
<name>A0A8J2E0P9_COTCN</name>
<keyword evidence="1" id="KW-0863">Zinc-finger</keyword>